<dbReference type="SUPFAM" id="SSF51197">
    <property type="entry name" value="Clavaminate synthase-like"/>
    <property type="match status" value="1"/>
</dbReference>
<dbReference type="RefSeq" id="WP_189401430.1">
    <property type="nucleotide sequence ID" value="NZ_BMXA01000004.1"/>
</dbReference>
<accession>A0A918VPR6</accession>
<dbReference type="PANTHER" id="PTHR12461">
    <property type="entry name" value="HYPOXIA-INDUCIBLE FACTOR 1 ALPHA INHIBITOR-RELATED"/>
    <property type="match status" value="1"/>
</dbReference>
<feature type="domain" description="JmjC" evidence="1">
    <location>
        <begin position="124"/>
        <end position="272"/>
    </location>
</feature>
<dbReference type="PROSITE" id="PS51184">
    <property type="entry name" value="JMJC"/>
    <property type="match status" value="1"/>
</dbReference>
<dbReference type="Gene3D" id="2.60.120.650">
    <property type="entry name" value="Cupin"/>
    <property type="match status" value="1"/>
</dbReference>
<dbReference type="EMBL" id="BMXA01000004">
    <property type="protein sequence ID" value="GHA13354.1"/>
    <property type="molecule type" value="Genomic_DNA"/>
</dbReference>
<dbReference type="InterPro" id="IPR041667">
    <property type="entry name" value="Cupin_8"/>
</dbReference>
<reference evidence="2" key="1">
    <citation type="journal article" date="2014" name="Int. J. Syst. Evol. Microbiol.">
        <title>Complete genome sequence of Corynebacterium casei LMG S-19264T (=DSM 44701T), isolated from a smear-ripened cheese.</title>
        <authorList>
            <consortium name="US DOE Joint Genome Institute (JGI-PGF)"/>
            <person name="Walter F."/>
            <person name="Albersmeier A."/>
            <person name="Kalinowski J."/>
            <person name="Ruckert C."/>
        </authorList>
    </citation>
    <scope>NUCLEOTIDE SEQUENCE</scope>
    <source>
        <strain evidence="2">KCTC 12711</strain>
    </source>
</reference>
<evidence type="ECO:0000313" key="3">
    <source>
        <dbReference type="Proteomes" id="UP000614811"/>
    </source>
</evidence>
<dbReference type="PANTHER" id="PTHR12461:SF105">
    <property type="entry name" value="HYPOXIA-INDUCIBLE FACTOR 1-ALPHA INHIBITOR"/>
    <property type="match status" value="1"/>
</dbReference>
<gene>
    <name evidence="2" type="ORF">GCM10008090_23860</name>
</gene>
<organism evidence="2 3">
    <name type="scientific">Arenicella chitinivorans</name>
    <dbReference type="NCBI Taxonomy" id="1329800"/>
    <lineage>
        <taxon>Bacteria</taxon>
        <taxon>Pseudomonadati</taxon>
        <taxon>Pseudomonadota</taxon>
        <taxon>Gammaproteobacteria</taxon>
        <taxon>Arenicellales</taxon>
        <taxon>Arenicellaceae</taxon>
        <taxon>Arenicella</taxon>
    </lineage>
</organism>
<evidence type="ECO:0000259" key="1">
    <source>
        <dbReference type="PROSITE" id="PS51184"/>
    </source>
</evidence>
<dbReference type="Proteomes" id="UP000614811">
    <property type="component" value="Unassembled WGS sequence"/>
</dbReference>
<keyword evidence="3" id="KW-1185">Reference proteome</keyword>
<evidence type="ECO:0000313" key="2">
    <source>
        <dbReference type="EMBL" id="GHA13354.1"/>
    </source>
</evidence>
<protein>
    <submittedName>
        <fullName evidence="2">Cupin</fullName>
    </submittedName>
</protein>
<dbReference type="AlphaFoldDB" id="A0A918VPR6"/>
<reference evidence="2" key="2">
    <citation type="submission" date="2020-09" db="EMBL/GenBank/DDBJ databases">
        <authorList>
            <person name="Sun Q."/>
            <person name="Kim S."/>
        </authorList>
    </citation>
    <scope>NUCLEOTIDE SEQUENCE</scope>
    <source>
        <strain evidence="2">KCTC 12711</strain>
    </source>
</reference>
<sequence>MSIAIKSISEISVTGADALPAYIFDAKEPLVLRGLASDWEIVSAAHGSDKHVADYLLNFDQGTPLTVYQGNPEIKGRIFYNESMTGFNFERTRQTMSAVLAALFAEADDAEPNTYYVGSTLVDRWLPGFRAHNDLPIGHREHLTSLWFGNRSLIAAHYDVPSNIAVCAAGRRQFTLFPPEQAENLYIGPLDLTPSGQPISLVNADAPELDQFPKYRTALQAACQATLEPGDAIFIPSMWWHQVKSLDAFNVLVNYWWRATPAYMGAPLNALQHAVLSIRELPPEQRVVWRDIFERYVFAATEQDWSHIPKHARGVLDDIDEARAQSIRAQLRRFLQ</sequence>
<dbReference type="InterPro" id="IPR003347">
    <property type="entry name" value="JmjC_dom"/>
</dbReference>
<dbReference type="SMART" id="SM00558">
    <property type="entry name" value="JmjC"/>
    <property type="match status" value="1"/>
</dbReference>
<comment type="caution">
    <text evidence="2">The sequence shown here is derived from an EMBL/GenBank/DDBJ whole genome shotgun (WGS) entry which is preliminary data.</text>
</comment>
<dbReference type="Pfam" id="PF13621">
    <property type="entry name" value="Cupin_8"/>
    <property type="match status" value="1"/>
</dbReference>
<proteinExistence type="predicted"/>
<name>A0A918VPR6_9GAMM</name>